<dbReference type="Gene3D" id="3.90.550.10">
    <property type="entry name" value="Spore Coat Polysaccharide Biosynthesis Protein SpsA, Chain A"/>
    <property type="match status" value="1"/>
</dbReference>
<dbReference type="SUPFAM" id="SSF53448">
    <property type="entry name" value="Nucleotide-diphospho-sugar transferases"/>
    <property type="match status" value="1"/>
</dbReference>
<keyword evidence="3 6" id="KW-0808">Transferase</keyword>
<dbReference type="AlphaFoldDB" id="A0A6S6TNN8"/>
<dbReference type="InterPro" id="IPR001173">
    <property type="entry name" value="Glyco_trans_2-like"/>
</dbReference>
<feature type="domain" description="Glycosyltransferase 2-like" evidence="5">
    <location>
        <begin position="3"/>
        <end position="125"/>
    </location>
</feature>
<keyword evidence="4" id="KW-0812">Transmembrane</keyword>
<keyword evidence="4" id="KW-0472">Membrane</keyword>
<dbReference type="EMBL" id="CACVAV010000304">
    <property type="protein sequence ID" value="CAA6819707.1"/>
    <property type="molecule type" value="Genomic_DNA"/>
</dbReference>
<keyword evidence="4" id="KW-1133">Transmembrane helix</keyword>
<evidence type="ECO:0000256" key="3">
    <source>
        <dbReference type="ARBA" id="ARBA00022679"/>
    </source>
</evidence>
<dbReference type="GO" id="GO:0016757">
    <property type="term" value="F:glycosyltransferase activity"/>
    <property type="evidence" value="ECO:0007669"/>
    <property type="project" value="UniProtKB-KW"/>
</dbReference>
<dbReference type="PANTHER" id="PTHR43630:SF1">
    <property type="entry name" value="POLY-BETA-1,6-N-ACETYL-D-GLUCOSAMINE SYNTHASE"/>
    <property type="match status" value="1"/>
</dbReference>
<gene>
    <name evidence="6" type="ORF">HELGO_WM21032</name>
</gene>
<proteinExistence type="inferred from homology"/>
<keyword evidence="2" id="KW-0328">Glycosyltransferase</keyword>
<dbReference type="InterPro" id="IPR029044">
    <property type="entry name" value="Nucleotide-diphossugar_trans"/>
</dbReference>
<accession>A0A6S6TNN8</accession>
<feature type="transmembrane region" description="Helical" evidence="4">
    <location>
        <begin position="232"/>
        <end position="250"/>
    </location>
</feature>
<dbReference type="Pfam" id="PF00535">
    <property type="entry name" value="Glycos_transf_2"/>
    <property type="match status" value="1"/>
</dbReference>
<evidence type="ECO:0000313" key="6">
    <source>
        <dbReference type="EMBL" id="CAA6819707.1"/>
    </source>
</evidence>
<evidence type="ECO:0000256" key="4">
    <source>
        <dbReference type="SAM" id="Phobius"/>
    </source>
</evidence>
<evidence type="ECO:0000256" key="2">
    <source>
        <dbReference type="ARBA" id="ARBA00022676"/>
    </source>
</evidence>
<name>A0A6S6TNN8_9GAMM</name>
<dbReference type="PANTHER" id="PTHR43630">
    <property type="entry name" value="POLY-BETA-1,6-N-ACETYL-D-GLUCOSAMINE SYNTHASE"/>
    <property type="match status" value="1"/>
</dbReference>
<evidence type="ECO:0000259" key="5">
    <source>
        <dbReference type="Pfam" id="PF00535"/>
    </source>
</evidence>
<reference evidence="6" key="1">
    <citation type="submission" date="2020-01" db="EMBL/GenBank/DDBJ databases">
        <authorList>
            <person name="Meier V. D."/>
            <person name="Meier V D."/>
        </authorList>
    </citation>
    <scope>NUCLEOTIDE SEQUENCE</scope>
    <source>
        <strain evidence="6">HLG_WM_MAG_08</strain>
    </source>
</reference>
<comment type="similarity">
    <text evidence="1">Belongs to the glycosyltransferase 2 family.</text>
</comment>
<organism evidence="6">
    <name type="scientific">uncultured Thiotrichaceae bacterium</name>
    <dbReference type="NCBI Taxonomy" id="298394"/>
    <lineage>
        <taxon>Bacteria</taxon>
        <taxon>Pseudomonadati</taxon>
        <taxon>Pseudomonadota</taxon>
        <taxon>Gammaproteobacteria</taxon>
        <taxon>Thiotrichales</taxon>
        <taxon>Thiotrichaceae</taxon>
        <taxon>environmental samples</taxon>
    </lineage>
</organism>
<evidence type="ECO:0000256" key="1">
    <source>
        <dbReference type="ARBA" id="ARBA00006739"/>
    </source>
</evidence>
<protein>
    <submittedName>
        <fullName evidence="6">Glycosyl transferase family 2</fullName>
    </submittedName>
</protein>
<sequence length="276" mass="30631">MASIIVPAHNEASGIAGCLESLIQQPGVDKIIVACNGCTDTTVMIVQQYSDVLCLDIETPSKVNALNEAEKHIQSWPVFYIDADTRLSAGAVEKICAAMESGELLLAAPEPVIDTSASSWWVRQYYSVWLSLPYIRDGVVATCSFVISEQGRKRFAHFPPIINDDGFVRCQFSSAERGNVAGSQVFITAPKDLYSLIKIKTRARLGNMQLSMKNLCTKAERKPYSSILLQKLLSTAFVSVVIYISITTIIRLRAKQQLKNIDTYQWETDKSSRQKV</sequence>